<evidence type="ECO:0000259" key="2">
    <source>
        <dbReference type="Pfam" id="PF21530"/>
    </source>
</evidence>
<organism evidence="3">
    <name type="scientific">Spodoptera frugiperda</name>
    <name type="common">Fall armyworm</name>
    <dbReference type="NCBI Taxonomy" id="7108"/>
    <lineage>
        <taxon>Eukaryota</taxon>
        <taxon>Metazoa</taxon>
        <taxon>Ecdysozoa</taxon>
        <taxon>Arthropoda</taxon>
        <taxon>Hexapoda</taxon>
        <taxon>Insecta</taxon>
        <taxon>Pterygota</taxon>
        <taxon>Neoptera</taxon>
        <taxon>Endopterygota</taxon>
        <taxon>Lepidoptera</taxon>
        <taxon>Glossata</taxon>
        <taxon>Ditrysia</taxon>
        <taxon>Noctuoidea</taxon>
        <taxon>Noctuidae</taxon>
        <taxon>Amphipyrinae</taxon>
        <taxon>Spodoptera</taxon>
    </lineage>
</organism>
<sequence length="207" mass="23537">MIDFNGAPNRPRRRPQHGRSAMRRRNNIILDQVTSDATTYISIDTVMSSEDCTSYPVEFLNSLELSGVPSHKLQLKVGIPICVTWTPRDYRQQKYIICENFTFLTITVYEIHPGDRQTDDGGLKIHFGSVFFMDGLTFGIMADSDVNCKEVSEDQFQEQDSDITYPMPQGQFAEGVAKNNKKKKIQLDESVKDQAVHVIQSRQKPAD</sequence>
<dbReference type="PANTHER" id="PTHR10492:SF57">
    <property type="entry name" value="ATP-DEPENDENT DNA HELICASE"/>
    <property type="match status" value="1"/>
</dbReference>
<feature type="region of interest" description="Disordered" evidence="1">
    <location>
        <begin position="1"/>
        <end position="24"/>
    </location>
</feature>
<protein>
    <submittedName>
        <fullName evidence="3">SFRICE_027668</fullName>
    </submittedName>
</protein>
<evidence type="ECO:0000256" key="1">
    <source>
        <dbReference type="SAM" id="MobiDB-lite"/>
    </source>
</evidence>
<evidence type="ECO:0000313" key="3">
    <source>
        <dbReference type="EMBL" id="SOQ39935.1"/>
    </source>
</evidence>
<name>A0A2H1VGH3_SPOFR</name>
<dbReference type="Pfam" id="PF21530">
    <property type="entry name" value="Pif1_2B_dom"/>
    <property type="match status" value="1"/>
</dbReference>
<feature type="compositionally biased region" description="Basic residues" evidence="1">
    <location>
        <begin position="10"/>
        <end position="24"/>
    </location>
</feature>
<feature type="domain" description="DNA helicase Pif1-like 2B" evidence="2">
    <location>
        <begin position="58"/>
        <end position="81"/>
    </location>
</feature>
<proteinExistence type="predicted"/>
<dbReference type="PANTHER" id="PTHR10492">
    <property type="match status" value="1"/>
</dbReference>
<dbReference type="InterPro" id="IPR049163">
    <property type="entry name" value="Pif1-like_2B_dom"/>
</dbReference>
<accession>A0A2H1VGH3</accession>
<dbReference type="AlphaFoldDB" id="A0A2H1VGH3"/>
<reference evidence="3" key="1">
    <citation type="submission" date="2016-07" db="EMBL/GenBank/DDBJ databases">
        <authorList>
            <person name="Bretaudeau A."/>
        </authorList>
    </citation>
    <scope>NUCLEOTIDE SEQUENCE</scope>
    <source>
        <strain evidence="3">Rice</strain>
        <tissue evidence="3">Whole body</tissue>
    </source>
</reference>
<dbReference type="EMBL" id="ODYU01002441">
    <property type="protein sequence ID" value="SOQ39935.1"/>
    <property type="molecule type" value="Genomic_DNA"/>
</dbReference>
<gene>
    <name evidence="3" type="ORF">SFRICE_027668</name>
</gene>